<dbReference type="AlphaFoldDB" id="A0A4T0FHK1"/>
<accession>A0A4T0FHK1</accession>
<feature type="region of interest" description="Disordered" evidence="11">
    <location>
        <begin position="442"/>
        <end position="500"/>
    </location>
</feature>
<keyword evidence="13" id="KW-1185">Reference proteome</keyword>
<feature type="compositionally biased region" description="Polar residues" evidence="11">
    <location>
        <begin position="448"/>
        <end position="458"/>
    </location>
</feature>
<dbReference type="InterPro" id="IPR027417">
    <property type="entry name" value="P-loop_NTPase"/>
</dbReference>
<feature type="region of interest" description="Disordered" evidence="11">
    <location>
        <begin position="392"/>
        <end position="411"/>
    </location>
</feature>
<evidence type="ECO:0000256" key="3">
    <source>
        <dbReference type="ARBA" id="ARBA00022448"/>
    </source>
</evidence>
<keyword evidence="5" id="KW-0493">Microtubule</keyword>
<sequence length="519" mass="57575">MAVRTKALVVQMQSSENIWSSILDSVSNSQSRLPSKKVLLLGRGGSGKSTLLSHLTNKPQSSNHKSLGLSVDYSDIRDTVDDEVMARMSIYTIPNSDKIYTELIKLVITPESIADLLVVIQLDWDRPWSFIDDLSRWIKWIDLHVSHLKQHNSGFDGVLQELQLKLRRYLENYAEPSSTTDTNSAVAKLAMGLEEPPPLDKDTLTHNHSSIPLLIVCHKSDTIEKAQNINKDGWATDDNIEWMQQVLRGIALKYGAGIAYTSVNKPETIDVAREYLHHRLFQPDAHSHAPRSFPFNRRAVIVERDAVFIPAGWDSWGKIAALRDGISSTDDIVADGWDNQLDDDEGAQPISSRLFQEVIHDPTRYHHNPATTETKEVVAEPETSFLAKHFESLSKDPQRDPRNTFKQASKPESVAYASGIVGPMDSDSLNLPSVERVLRNENGGALENSETTDATSTPYKPKLGHAHSLSHSQPFTPTASSNPPASQSNQGTPSAIAPSQHEVLQNFFQSLLSAKKTDG</sequence>
<keyword evidence="8" id="KW-0243">Dynein</keyword>
<evidence type="ECO:0000256" key="5">
    <source>
        <dbReference type="ARBA" id="ARBA00022701"/>
    </source>
</evidence>
<evidence type="ECO:0000256" key="2">
    <source>
        <dbReference type="ARBA" id="ARBA00006831"/>
    </source>
</evidence>
<comment type="similarity">
    <text evidence="2">Belongs to the dynein light intermediate chain family.</text>
</comment>
<evidence type="ECO:0000256" key="6">
    <source>
        <dbReference type="ARBA" id="ARBA00022741"/>
    </source>
</evidence>
<organism evidence="12 13">
    <name type="scientific">Wallemia hederae</name>
    <dbReference type="NCBI Taxonomy" id="1540922"/>
    <lineage>
        <taxon>Eukaryota</taxon>
        <taxon>Fungi</taxon>
        <taxon>Dikarya</taxon>
        <taxon>Basidiomycota</taxon>
        <taxon>Wallemiomycotina</taxon>
        <taxon>Wallemiomycetes</taxon>
        <taxon>Wallemiales</taxon>
        <taxon>Wallemiaceae</taxon>
        <taxon>Wallemia</taxon>
    </lineage>
</organism>
<comment type="subcellular location">
    <subcellularLocation>
        <location evidence="1">Cytoplasm</location>
        <location evidence="1">Cytoskeleton</location>
    </subcellularLocation>
</comment>
<evidence type="ECO:0000256" key="7">
    <source>
        <dbReference type="ARBA" id="ARBA00022840"/>
    </source>
</evidence>
<dbReference type="GO" id="GO:0045504">
    <property type="term" value="F:dynein heavy chain binding"/>
    <property type="evidence" value="ECO:0007669"/>
    <property type="project" value="TreeGrafter"/>
</dbReference>
<proteinExistence type="inferred from homology"/>
<dbReference type="GO" id="GO:0005868">
    <property type="term" value="C:cytoplasmic dynein complex"/>
    <property type="evidence" value="ECO:0007669"/>
    <property type="project" value="InterPro"/>
</dbReference>
<evidence type="ECO:0000256" key="10">
    <source>
        <dbReference type="ARBA" id="ARBA00023212"/>
    </source>
</evidence>
<evidence type="ECO:0000256" key="1">
    <source>
        <dbReference type="ARBA" id="ARBA00004245"/>
    </source>
</evidence>
<feature type="compositionally biased region" description="Polar residues" evidence="11">
    <location>
        <begin position="469"/>
        <end position="493"/>
    </location>
</feature>
<gene>
    <name evidence="12" type="ORF">E3P99_03580</name>
</gene>
<evidence type="ECO:0000313" key="12">
    <source>
        <dbReference type="EMBL" id="TIA86764.1"/>
    </source>
</evidence>
<dbReference type="GO" id="GO:0005874">
    <property type="term" value="C:microtubule"/>
    <property type="evidence" value="ECO:0007669"/>
    <property type="project" value="UniProtKB-KW"/>
</dbReference>
<dbReference type="GO" id="GO:0000226">
    <property type="term" value="P:microtubule cytoskeleton organization"/>
    <property type="evidence" value="ECO:0007669"/>
    <property type="project" value="TreeGrafter"/>
</dbReference>
<keyword evidence="4" id="KW-0963">Cytoplasm</keyword>
<protein>
    <recommendedName>
        <fullName evidence="14">Dynein light intermediate chain</fullName>
    </recommendedName>
</protein>
<evidence type="ECO:0000256" key="8">
    <source>
        <dbReference type="ARBA" id="ARBA00023017"/>
    </source>
</evidence>
<evidence type="ECO:0000256" key="11">
    <source>
        <dbReference type="SAM" id="MobiDB-lite"/>
    </source>
</evidence>
<dbReference type="PANTHER" id="PTHR12688:SF0">
    <property type="entry name" value="DYNEIN LIGHT INTERMEDIATE CHAIN"/>
    <property type="match status" value="1"/>
</dbReference>
<dbReference type="Gene3D" id="3.40.50.300">
    <property type="entry name" value="P-loop containing nucleotide triphosphate hydrolases"/>
    <property type="match status" value="1"/>
</dbReference>
<dbReference type="PANTHER" id="PTHR12688">
    <property type="entry name" value="DYNEIN LIGHT INTERMEDIATE CHAIN"/>
    <property type="match status" value="1"/>
</dbReference>
<dbReference type="InterPro" id="IPR008467">
    <property type="entry name" value="Dynein1_light_intermed_chain"/>
</dbReference>
<name>A0A4T0FHK1_9BASI</name>
<comment type="caution">
    <text evidence="12">The sequence shown here is derived from an EMBL/GenBank/DDBJ whole genome shotgun (WGS) entry which is preliminary data.</text>
</comment>
<reference evidence="12 13" key="1">
    <citation type="submission" date="2019-03" db="EMBL/GenBank/DDBJ databases">
        <title>Sequencing 23 genomes of Wallemia ichthyophaga.</title>
        <authorList>
            <person name="Gostincar C."/>
        </authorList>
    </citation>
    <scope>NUCLEOTIDE SEQUENCE [LARGE SCALE GENOMIC DNA]</scope>
    <source>
        <strain evidence="12 13">EXF-5753</strain>
    </source>
</reference>
<evidence type="ECO:0000313" key="13">
    <source>
        <dbReference type="Proteomes" id="UP000310189"/>
    </source>
</evidence>
<dbReference type="EMBL" id="SPNW01000075">
    <property type="protein sequence ID" value="TIA86764.1"/>
    <property type="molecule type" value="Genomic_DNA"/>
</dbReference>
<dbReference type="InterPro" id="IPR022780">
    <property type="entry name" value="Dynein_light_int_chain"/>
</dbReference>
<dbReference type="Pfam" id="PF05783">
    <property type="entry name" value="DLIC"/>
    <property type="match status" value="1"/>
</dbReference>
<dbReference type="OrthoDB" id="27603at2759"/>
<keyword evidence="9" id="KW-0505">Motor protein</keyword>
<keyword evidence="10" id="KW-0206">Cytoskeleton</keyword>
<keyword evidence="6" id="KW-0547">Nucleotide-binding</keyword>
<dbReference type="Proteomes" id="UP000310189">
    <property type="component" value="Unassembled WGS sequence"/>
</dbReference>
<keyword evidence="3" id="KW-0813">Transport</keyword>
<evidence type="ECO:0008006" key="14">
    <source>
        <dbReference type="Google" id="ProtNLM"/>
    </source>
</evidence>
<dbReference type="SUPFAM" id="SSF52540">
    <property type="entry name" value="P-loop containing nucleoside triphosphate hydrolases"/>
    <property type="match status" value="1"/>
</dbReference>
<evidence type="ECO:0000256" key="9">
    <source>
        <dbReference type="ARBA" id="ARBA00023175"/>
    </source>
</evidence>
<dbReference type="GO" id="GO:0005524">
    <property type="term" value="F:ATP binding"/>
    <property type="evidence" value="ECO:0007669"/>
    <property type="project" value="UniProtKB-KW"/>
</dbReference>
<evidence type="ECO:0000256" key="4">
    <source>
        <dbReference type="ARBA" id="ARBA00022490"/>
    </source>
</evidence>
<dbReference type="GO" id="GO:0035974">
    <property type="term" value="C:meiotic spindle pole body"/>
    <property type="evidence" value="ECO:0007669"/>
    <property type="project" value="TreeGrafter"/>
</dbReference>
<dbReference type="GO" id="GO:0007018">
    <property type="term" value="P:microtubule-based movement"/>
    <property type="evidence" value="ECO:0007669"/>
    <property type="project" value="InterPro"/>
</dbReference>
<keyword evidence="7" id="KW-0067">ATP-binding</keyword>
<feature type="compositionally biased region" description="Basic and acidic residues" evidence="11">
    <location>
        <begin position="392"/>
        <end position="403"/>
    </location>
</feature>